<accession>A0AAN9A2E7</accession>
<comment type="caution">
    <text evidence="1">The sequence shown here is derived from an EMBL/GenBank/DDBJ whole genome shotgun (WGS) entry which is preliminary data.</text>
</comment>
<proteinExistence type="predicted"/>
<dbReference type="AlphaFoldDB" id="A0AAN9A2E7"/>
<gene>
    <name evidence="1" type="ORF">SK128_002711</name>
</gene>
<evidence type="ECO:0000313" key="1">
    <source>
        <dbReference type="EMBL" id="KAK7069910.1"/>
    </source>
</evidence>
<reference evidence="1 2" key="1">
    <citation type="submission" date="2023-11" db="EMBL/GenBank/DDBJ databases">
        <title>Halocaridina rubra genome assembly.</title>
        <authorList>
            <person name="Smith C."/>
        </authorList>
    </citation>
    <scope>NUCLEOTIDE SEQUENCE [LARGE SCALE GENOMIC DNA]</scope>
    <source>
        <strain evidence="1">EP-1</strain>
        <tissue evidence="1">Whole</tissue>
    </source>
</reference>
<dbReference type="EMBL" id="JAXCGZ010015693">
    <property type="protein sequence ID" value="KAK7069910.1"/>
    <property type="molecule type" value="Genomic_DNA"/>
</dbReference>
<sequence length="204" mass="22837">MKERGIEDILISSGICGQGKAKRVIAGKDYYEMDLSDEAWTEAFSYEWLEYPPSLLEPEKNGFSIRKACKSCHLSALHAAVAHSWEPLMEMPPSASDAVYGVDAMAFIQWLITLGSSTFGQLQERHRNKLLNMKLKHCTEAHFVGGQYDFGLKSIKGDEHQYVPVDGIKISDWKTFLSLPRSQEPLSDQLIQASFTQQSSASST</sequence>
<dbReference type="Proteomes" id="UP001381693">
    <property type="component" value="Unassembled WGS sequence"/>
</dbReference>
<protein>
    <submittedName>
        <fullName evidence="1">Uncharacterized protein</fullName>
    </submittedName>
</protein>
<keyword evidence="2" id="KW-1185">Reference proteome</keyword>
<name>A0AAN9A2E7_HALRR</name>
<evidence type="ECO:0000313" key="2">
    <source>
        <dbReference type="Proteomes" id="UP001381693"/>
    </source>
</evidence>
<organism evidence="1 2">
    <name type="scientific">Halocaridina rubra</name>
    <name type="common">Hawaiian red shrimp</name>
    <dbReference type="NCBI Taxonomy" id="373956"/>
    <lineage>
        <taxon>Eukaryota</taxon>
        <taxon>Metazoa</taxon>
        <taxon>Ecdysozoa</taxon>
        <taxon>Arthropoda</taxon>
        <taxon>Crustacea</taxon>
        <taxon>Multicrustacea</taxon>
        <taxon>Malacostraca</taxon>
        <taxon>Eumalacostraca</taxon>
        <taxon>Eucarida</taxon>
        <taxon>Decapoda</taxon>
        <taxon>Pleocyemata</taxon>
        <taxon>Caridea</taxon>
        <taxon>Atyoidea</taxon>
        <taxon>Atyidae</taxon>
        <taxon>Halocaridina</taxon>
    </lineage>
</organism>